<protein>
    <submittedName>
        <fullName evidence="2">Uncharacterized protein</fullName>
    </submittedName>
</protein>
<dbReference type="PANTHER" id="PTHR31984">
    <property type="entry name" value="TRANSPORTER, PUTATIVE (DUF179)-RELATED"/>
    <property type="match status" value="1"/>
</dbReference>
<dbReference type="PANTHER" id="PTHR31984:SF17">
    <property type="entry name" value="TRANSCRIPTIONAL REGULATOR"/>
    <property type="match status" value="1"/>
</dbReference>
<dbReference type="Gene3D" id="3.40.1740.10">
    <property type="entry name" value="VC0467-like"/>
    <property type="match status" value="1"/>
</dbReference>
<dbReference type="Pfam" id="PF02622">
    <property type="entry name" value="DUF179"/>
    <property type="match status" value="1"/>
</dbReference>
<evidence type="ECO:0000256" key="1">
    <source>
        <dbReference type="SAM" id="MobiDB-lite"/>
    </source>
</evidence>
<dbReference type="AlphaFoldDB" id="A0A7S1SJB7"/>
<feature type="region of interest" description="Disordered" evidence="1">
    <location>
        <begin position="12"/>
        <end position="74"/>
    </location>
</feature>
<name>A0A7S1SJB7_9CHLO</name>
<feature type="compositionally biased region" description="Low complexity" evidence="1">
    <location>
        <begin position="12"/>
        <end position="30"/>
    </location>
</feature>
<sequence>MAPAVVAAVLQPVHRAAAPSARPRPNGTKPSPSPPPTRLLPNHNPRRDTGRVFASSDNDEDRNRQYGDKTEVDAPQVRGDWRAFRAGLVAKEHAAFMTDAGTQDTIQLSYGASPQSTSRWAHLISQPEEGCLLVTRQPDMGFFDRTVILLLNHENSQGSYGLVLNRQSTLMVRDVGLEPGSLKAFGGNPLYLGGPVELRVLGVVHGVPGVTGAEEVTPGVFHGGVRDAAELVNGGQADASEFQLVAGYSGWGPHQLSGEIHDKSWYVISASRDIILECARIRGADEWVVRSNIWEDILRLAGIDPYGIGSDSHM</sequence>
<dbReference type="SUPFAM" id="SSF143456">
    <property type="entry name" value="VC0467-like"/>
    <property type="match status" value="1"/>
</dbReference>
<reference evidence="2" key="1">
    <citation type="submission" date="2021-01" db="EMBL/GenBank/DDBJ databases">
        <authorList>
            <person name="Corre E."/>
            <person name="Pelletier E."/>
            <person name="Niang G."/>
            <person name="Scheremetjew M."/>
            <person name="Finn R."/>
            <person name="Kale V."/>
            <person name="Holt S."/>
            <person name="Cochrane G."/>
            <person name="Meng A."/>
            <person name="Brown T."/>
            <person name="Cohen L."/>
        </authorList>
    </citation>
    <scope>NUCLEOTIDE SEQUENCE</scope>
    <source>
        <strain evidence="2">PLY429</strain>
    </source>
</reference>
<proteinExistence type="predicted"/>
<feature type="compositionally biased region" description="Basic and acidic residues" evidence="1">
    <location>
        <begin position="61"/>
        <end position="72"/>
    </location>
</feature>
<accession>A0A7S1SJB7</accession>
<evidence type="ECO:0000313" key="2">
    <source>
        <dbReference type="EMBL" id="CAD9200662.1"/>
    </source>
</evidence>
<gene>
    <name evidence="2" type="ORF">TCHU04912_LOCUS2895</name>
</gene>
<dbReference type="EMBL" id="HBGG01006006">
    <property type="protein sequence ID" value="CAD9200662.1"/>
    <property type="molecule type" value="Transcribed_RNA"/>
</dbReference>
<organism evidence="2">
    <name type="scientific">Tetraselmis chuii</name>
    <dbReference type="NCBI Taxonomy" id="63592"/>
    <lineage>
        <taxon>Eukaryota</taxon>
        <taxon>Viridiplantae</taxon>
        <taxon>Chlorophyta</taxon>
        <taxon>core chlorophytes</taxon>
        <taxon>Chlorodendrophyceae</taxon>
        <taxon>Chlorodendrales</taxon>
        <taxon>Chlorodendraceae</taxon>
        <taxon>Tetraselmis</taxon>
    </lineage>
</organism>
<dbReference type="InterPro" id="IPR003774">
    <property type="entry name" value="AlgH-like"/>
</dbReference>